<evidence type="ECO:0000256" key="5">
    <source>
        <dbReference type="ARBA" id="ARBA00023136"/>
    </source>
</evidence>
<evidence type="ECO:0000313" key="8">
    <source>
        <dbReference type="EMBL" id="NYI39977.1"/>
    </source>
</evidence>
<dbReference type="RefSeq" id="WP_062075675.1">
    <property type="nucleotide sequence ID" value="NZ_BBRC01000012.1"/>
</dbReference>
<dbReference type="OrthoDB" id="5189646at2"/>
<dbReference type="GO" id="GO:0005886">
    <property type="term" value="C:plasma membrane"/>
    <property type="evidence" value="ECO:0007669"/>
    <property type="project" value="UniProtKB-SubCell"/>
</dbReference>
<feature type="transmembrane region" description="Helical" evidence="7">
    <location>
        <begin position="58"/>
        <end position="77"/>
    </location>
</feature>
<comment type="caution">
    <text evidence="8">The sequence shown here is derived from an EMBL/GenBank/DDBJ whole genome shotgun (WGS) entry which is preliminary data.</text>
</comment>
<evidence type="ECO:0000256" key="1">
    <source>
        <dbReference type="ARBA" id="ARBA00022475"/>
    </source>
</evidence>
<dbReference type="EMBL" id="JACBZO010000001">
    <property type="protein sequence ID" value="NYI39977.1"/>
    <property type="molecule type" value="Genomic_DNA"/>
</dbReference>
<evidence type="ECO:0000256" key="3">
    <source>
        <dbReference type="ARBA" id="ARBA00022692"/>
    </source>
</evidence>
<comment type="subcellular location">
    <subcellularLocation>
        <location evidence="7">Cell membrane</location>
        <topology evidence="7">Multi-pass membrane protein</topology>
    </subcellularLocation>
</comment>
<accession>A0A7Z0CIQ2</accession>
<keyword evidence="5 7" id="KW-0472">Membrane</keyword>
<name>A0A7Z0CIQ2_9MICO</name>
<comment type="similarity">
    <text evidence="7">Belongs to the CrgA family.</text>
</comment>
<dbReference type="HAMAP" id="MF_00631">
    <property type="entry name" value="CrgA"/>
    <property type="match status" value="1"/>
</dbReference>
<gene>
    <name evidence="7" type="primary">crgA</name>
    <name evidence="8" type="ORF">BKA03_000096</name>
</gene>
<keyword evidence="6 7" id="KW-0131">Cell cycle</keyword>
<keyword evidence="1 7" id="KW-1003">Cell membrane</keyword>
<sequence>MAVSKKRKSETYKVPRNITKPKTDNPRWLVPVMSTFLVLGPLWIVVYYVSGQRYPLDIGYWNIVTGFSALLIAMGLATRWK</sequence>
<evidence type="ECO:0000256" key="6">
    <source>
        <dbReference type="ARBA" id="ARBA00023306"/>
    </source>
</evidence>
<dbReference type="GO" id="GO:0051301">
    <property type="term" value="P:cell division"/>
    <property type="evidence" value="ECO:0007669"/>
    <property type="project" value="UniProtKB-UniRule"/>
</dbReference>
<organism evidence="8 9">
    <name type="scientific">Demequina lutea</name>
    <dbReference type="NCBI Taxonomy" id="431489"/>
    <lineage>
        <taxon>Bacteria</taxon>
        <taxon>Bacillati</taxon>
        <taxon>Actinomycetota</taxon>
        <taxon>Actinomycetes</taxon>
        <taxon>Micrococcales</taxon>
        <taxon>Demequinaceae</taxon>
        <taxon>Demequina</taxon>
    </lineage>
</organism>
<dbReference type="Proteomes" id="UP000547973">
    <property type="component" value="Unassembled WGS sequence"/>
</dbReference>
<keyword evidence="2 7" id="KW-0132">Cell division</keyword>
<evidence type="ECO:0000256" key="7">
    <source>
        <dbReference type="HAMAP-Rule" id="MF_00631"/>
    </source>
</evidence>
<comment type="function">
    <text evidence="7">Involved in cell division.</text>
</comment>
<dbReference type="AlphaFoldDB" id="A0A7Z0CIQ2"/>
<reference evidence="8 9" key="1">
    <citation type="submission" date="2020-07" db="EMBL/GenBank/DDBJ databases">
        <title>Sequencing the genomes of 1000 actinobacteria strains.</title>
        <authorList>
            <person name="Klenk H.-P."/>
        </authorList>
    </citation>
    <scope>NUCLEOTIDE SEQUENCE [LARGE SCALE GENOMIC DNA]</scope>
    <source>
        <strain evidence="8 9">DSM 19970</strain>
    </source>
</reference>
<evidence type="ECO:0000256" key="2">
    <source>
        <dbReference type="ARBA" id="ARBA00022618"/>
    </source>
</evidence>
<evidence type="ECO:0000256" key="4">
    <source>
        <dbReference type="ARBA" id="ARBA00022989"/>
    </source>
</evidence>
<dbReference type="InterPro" id="IPR009619">
    <property type="entry name" value="CrgA"/>
</dbReference>
<keyword evidence="4 7" id="KW-1133">Transmembrane helix</keyword>
<keyword evidence="9" id="KW-1185">Reference proteome</keyword>
<proteinExistence type="inferred from homology"/>
<feature type="transmembrane region" description="Helical" evidence="7">
    <location>
        <begin position="28"/>
        <end position="46"/>
    </location>
</feature>
<dbReference type="Pfam" id="PF06781">
    <property type="entry name" value="CrgA"/>
    <property type="match status" value="1"/>
</dbReference>
<protein>
    <recommendedName>
        <fullName evidence="7">Cell division protein CrgA</fullName>
    </recommendedName>
</protein>
<keyword evidence="3 7" id="KW-0812">Transmembrane</keyword>
<evidence type="ECO:0000313" key="9">
    <source>
        <dbReference type="Proteomes" id="UP000547973"/>
    </source>
</evidence>